<evidence type="ECO:0000313" key="3">
    <source>
        <dbReference type="EMBL" id="KAE9630117.1"/>
    </source>
</evidence>
<protein>
    <submittedName>
        <fullName evidence="3">Amidohydrolase family protein</fullName>
    </submittedName>
</protein>
<sequence length="577" mass="64849">MAVLSTSRTITRVRSTNGFTTESSRMSRDPLQKWDVQHHFLPGFYAEFLAERGMLKFADMPLPKWSLKKSLVAMDKLNIERALLSLSLPGVHFGDDSEARELARQSNDFLIDLCETYSDRFGGYASLPLPDIDGALAEYDRVVASGKLNGVILLSNVNGYSPGDESYRPLFERMNRDRAVVFVHPAPTDAIEPYGLTGPMYLWFLETTKALASLMASGFHRDYPDIRYIFAHGGGAVAALAEDLRRCQPDLAQELADWRSQLYFDTAKFASPEAISSLLTFTSTEHILFSTDIPWVSQSKVRYWTKELLKSIREKNVEAVFRNNAQNLFGGNKPSAGPLPSLQRELRTEVHQHAMPRTLTHDIDALSIDVAEVRWFDPAKLASGTPRIVMDLPSLWERSKEEIRAFLDRYNSEISVLANQHNGLFEAFGSVDLEDEDAALAQIKECQGNPHISGLCLFPPSNQARHLTDAILDALKAAKMSVLIHPRDARGTIVFSEAKLTAPLFLAQLMYTGAIDKLRDLPFILTHTCGVHRHLADTAGALFYLREQKWNMLGLLIDFLIFRRMKGEALLLDAEWD</sequence>
<reference evidence="3 4" key="1">
    <citation type="submission" date="2019-12" db="EMBL/GenBank/DDBJ databases">
        <authorList>
            <person name="Zhang Y.-J."/>
        </authorList>
    </citation>
    <scope>NUCLEOTIDE SEQUENCE [LARGE SCALE GENOMIC DNA]</scope>
    <source>
        <strain evidence="3 4">H18S-6</strain>
    </source>
</reference>
<accession>A0A6A4RFW4</accession>
<comment type="caution">
    <text evidence="3">The sequence shown here is derived from an EMBL/GenBank/DDBJ whole genome shotgun (WGS) entry which is preliminary data.</text>
</comment>
<dbReference type="SUPFAM" id="SSF51556">
    <property type="entry name" value="Metallo-dependent hydrolases"/>
    <property type="match status" value="2"/>
</dbReference>
<name>A0A6A4RFW4_9RHOB</name>
<dbReference type="GO" id="GO:0016831">
    <property type="term" value="F:carboxy-lyase activity"/>
    <property type="evidence" value="ECO:0007669"/>
    <property type="project" value="InterPro"/>
</dbReference>
<dbReference type="InterPro" id="IPR006680">
    <property type="entry name" value="Amidohydro-rel"/>
</dbReference>
<organism evidence="3 4">
    <name type="scientific">Parasedimentitalea maritima</name>
    <dbReference type="NCBI Taxonomy" id="2578117"/>
    <lineage>
        <taxon>Bacteria</taxon>
        <taxon>Pseudomonadati</taxon>
        <taxon>Pseudomonadota</taxon>
        <taxon>Alphaproteobacteria</taxon>
        <taxon>Rhodobacterales</taxon>
        <taxon>Paracoccaceae</taxon>
        <taxon>Parasedimentitalea</taxon>
    </lineage>
</organism>
<feature type="domain" description="Amidohydrolase-related" evidence="2">
    <location>
        <begin position="35"/>
        <end position="330"/>
    </location>
</feature>
<keyword evidence="1" id="KW-0456">Lyase</keyword>
<gene>
    <name evidence="3" type="ORF">GP644_10580</name>
</gene>
<dbReference type="GO" id="GO:0005737">
    <property type="term" value="C:cytoplasm"/>
    <property type="evidence" value="ECO:0007669"/>
    <property type="project" value="TreeGrafter"/>
</dbReference>
<dbReference type="EMBL" id="WSFO01000005">
    <property type="protein sequence ID" value="KAE9630117.1"/>
    <property type="molecule type" value="Genomic_DNA"/>
</dbReference>
<evidence type="ECO:0000256" key="1">
    <source>
        <dbReference type="ARBA" id="ARBA00023239"/>
    </source>
</evidence>
<dbReference type="GO" id="GO:0019748">
    <property type="term" value="P:secondary metabolic process"/>
    <property type="evidence" value="ECO:0007669"/>
    <property type="project" value="TreeGrafter"/>
</dbReference>
<dbReference type="Gene3D" id="3.20.20.140">
    <property type="entry name" value="Metal-dependent hydrolases"/>
    <property type="match status" value="2"/>
</dbReference>
<dbReference type="Pfam" id="PF04909">
    <property type="entry name" value="Amidohydro_2"/>
    <property type="match status" value="1"/>
</dbReference>
<dbReference type="PANTHER" id="PTHR21240:SF28">
    <property type="entry name" value="ISO-OROTATE DECARBOXYLASE (EUROFUNG)"/>
    <property type="match status" value="1"/>
</dbReference>
<dbReference type="InterPro" id="IPR032466">
    <property type="entry name" value="Metal_Hydrolase"/>
</dbReference>
<dbReference type="GO" id="GO:0016787">
    <property type="term" value="F:hydrolase activity"/>
    <property type="evidence" value="ECO:0007669"/>
    <property type="project" value="UniProtKB-KW"/>
</dbReference>
<dbReference type="Proteomes" id="UP000441586">
    <property type="component" value="Unassembled WGS sequence"/>
</dbReference>
<dbReference type="PANTHER" id="PTHR21240">
    <property type="entry name" value="2-AMINO-3-CARBOXYLMUCONATE-6-SEMIALDEHYDE DECARBOXYLASE"/>
    <property type="match status" value="1"/>
</dbReference>
<evidence type="ECO:0000313" key="4">
    <source>
        <dbReference type="Proteomes" id="UP000441586"/>
    </source>
</evidence>
<dbReference type="AlphaFoldDB" id="A0A6A4RFW4"/>
<keyword evidence="3" id="KW-0378">Hydrolase</keyword>
<dbReference type="InterPro" id="IPR032465">
    <property type="entry name" value="ACMSD"/>
</dbReference>
<proteinExistence type="predicted"/>
<evidence type="ECO:0000259" key="2">
    <source>
        <dbReference type="Pfam" id="PF04909"/>
    </source>
</evidence>